<organism evidence="1 2">
    <name type="scientific">Hyphomicrobium nitrativorans NL23</name>
    <dbReference type="NCBI Taxonomy" id="1029756"/>
    <lineage>
        <taxon>Bacteria</taxon>
        <taxon>Pseudomonadati</taxon>
        <taxon>Pseudomonadota</taxon>
        <taxon>Alphaproteobacteria</taxon>
        <taxon>Hyphomicrobiales</taxon>
        <taxon>Hyphomicrobiaceae</taxon>
        <taxon>Hyphomicrobium</taxon>
    </lineage>
</organism>
<dbReference type="KEGG" id="hni:W911_08265"/>
<dbReference type="PATRIC" id="fig|1029756.8.peg.1723"/>
<accession>V5SD28</accession>
<sequence length="249" mass="26256">MAAALFSFGVSSASAEPTEIVVRVLSKDAKFIGTSMGGMRITLRDAETGEMLATGLTEGTTGDTSLLMHTRGGRRAQLSDATAAKYQATLDLDVPRLIEVEAFGPLAQRQAAQRIVSSQWVIPGRHINKGDGWVLELPGFAVDVLAPPAHVRVGDVTSVDVRANVVTMCGCPVEPKGIWDADTYEVEAIVSLDGKTVARVPLAFAGETSQFAGSVPVAAPGFYDVLVYAYDPATGNTGVDRTTFIAARK</sequence>
<proteinExistence type="predicted"/>
<dbReference type="EMBL" id="CP006912">
    <property type="protein sequence ID" value="AHB48387.1"/>
    <property type="molecule type" value="Genomic_DNA"/>
</dbReference>
<protein>
    <submittedName>
        <fullName evidence="1">Uncharacterized protein</fullName>
    </submittedName>
</protein>
<dbReference type="AlphaFoldDB" id="V5SD28"/>
<name>V5SD28_9HYPH</name>
<dbReference type="Proteomes" id="UP000018542">
    <property type="component" value="Chromosome"/>
</dbReference>
<evidence type="ECO:0000313" key="2">
    <source>
        <dbReference type="Proteomes" id="UP000018542"/>
    </source>
</evidence>
<reference evidence="1 2" key="1">
    <citation type="journal article" date="2014" name="Genome Announc.">
        <title>Complete Genome Sequence of Hyphomicrobium nitrativorans Strain NL23, a Denitrifying Bacterium Isolated from Biofilm of a Methanol-Fed Denitrification System Treating Seawater at the Montreal Biodome.</title>
        <authorList>
            <person name="Martineau C."/>
            <person name="Villeneuve C."/>
            <person name="Mauffrey F."/>
            <person name="Villemur R."/>
        </authorList>
    </citation>
    <scope>NUCLEOTIDE SEQUENCE [LARGE SCALE GENOMIC DNA]</scope>
    <source>
        <strain evidence="1">NL23</strain>
    </source>
</reference>
<keyword evidence="2" id="KW-1185">Reference proteome</keyword>
<evidence type="ECO:0000313" key="1">
    <source>
        <dbReference type="EMBL" id="AHB48387.1"/>
    </source>
</evidence>
<dbReference type="HOGENOM" id="CLU_073059_0_0_5"/>
<dbReference type="STRING" id="1029756.W911_08265"/>
<gene>
    <name evidence="1" type="ORF">W911_08265</name>
</gene>